<keyword evidence="2" id="KW-1185">Reference proteome</keyword>
<reference evidence="1" key="2">
    <citation type="submission" date="2021-09" db="EMBL/GenBank/DDBJ databases">
        <authorList>
            <person name="Jia N."/>
            <person name="Wang J."/>
            <person name="Shi W."/>
            <person name="Du L."/>
            <person name="Sun Y."/>
            <person name="Zhan W."/>
            <person name="Jiang J."/>
            <person name="Wang Q."/>
            <person name="Zhang B."/>
            <person name="Ji P."/>
            <person name="Sakyi L.B."/>
            <person name="Cui X."/>
            <person name="Yuan T."/>
            <person name="Jiang B."/>
            <person name="Yang W."/>
            <person name="Lam T.T.-Y."/>
            <person name="Chang Q."/>
            <person name="Ding S."/>
            <person name="Wang X."/>
            <person name="Zhu J."/>
            <person name="Ruan X."/>
            <person name="Zhao L."/>
            <person name="Wei J."/>
            <person name="Que T."/>
            <person name="Du C."/>
            <person name="Cheng J."/>
            <person name="Dai P."/>
            <person name="Han X."/>
            <person name="Huang E."/>
            <person name="Gao Y."/>
            <person name="Liu J."/>
            <person name="Shao H."/>
            <person name="Ye R."/>
            <person name="Li L."/>
            <person name="Wei W."/>
            <person name="Wang X."/>
            <person name="Wang C."/>
            <person name="Huo Q."/>
            <person name="Li W."/>
            <person name="Guo W."/>
            <person name="Chen H."/>
            <person name="Chen S."/>
            <person name="Zhou L."/>
            <person name="Zhou L."/>
            <person name="Ni X."/>
            <person name="Tian J."/>
            <person name="Zhou Y."/>
            <person name="Sheng Y."/>
            <person name="Liu T."/>
            <person name="Pan Y."/>
            <person name="Xia L."/>
            <person name="Li J."/>
            <person name="Zhao F."/>
            <person name="Cao W."/>
        </authorList>
    </citation>
    <scope>NUCLEOTIDE SEQUENCE</scope>
    <source>
        <strain evidence="1">Rmic-2018</strain>
        <tissue evidence="1">Larvae</tissue>
    </source>
</reference>
<protein>
    <submittedName>
        <fullName evidence="1">Uncharacterized protein</fullName>
    </submittedName>
</protein>
<dbReference type="Proteomes" id="UP000821866">
    <property type="component" value="Chromosome 11"/>
</dbReference>
<evidence type="ECO:0000313" key="1">
    <source>
        <dbReference type="EMBL" id="KAH8034805.1"/>
    </source>
</evidence>
<dbReference type="VEuPathDB" id="VectorBase:LOC119165571"/>
<reference evidence="1" key="1">
    <citation type="journal article" date="2020" name="Cell">
        <title>Large-Scale Comparative Analyses of Tick Genomes Elucidate Their Genetic Diversity and Vector Capacities.</title>
        <authorList>
            <consortium name="Tick Genome and Microbiome Consortium (TIGMIC)"/>
            <person name="Jia N."/>
            <person name="Wang J."/>
            <person name="Shi W."/>
            <person name="Du L."/>
            <person name="Sun Y."/>
            <person name="Zhan W."/>
            <person name="Jiang J.F."/>
            <person name="Wang Q."/>
            <person name="Zhang B."/>
            <person name="Ji P."/>
            <person name="Bell-Sakyi L."/>
            <person name="Cui X.M."/>
            <person name="Yuan T.T."/>
            <person name="Jiang B.G."/>
            <person name="Yang W.F."/>
            <person name="Lam T.T."/>
            <person name="Chang Q.C."/>
            <person name="Ding S.J."/>
            <person name="Wang X.J."/>
            <person name="Zhu J.G."/>
            <person name="Ruan X.D."/>
            <person name="Zhao L."/>
            <person name="Wei J.T."/>
            <person name="Ye R.Z."/>
            <person name="Que T.C."/>
            <person name="Du C.H."/>
            <person name="Zhou Y.H."/>
            <person name="Cheng J.X."/>
            <person name="Dai P.F."/>
            <person name="Guo W.B."/>
            <person name="Han X.H."/>
            <person name="Huang E.J."/>
            <person name="Li L.F."/>
            <person name="Wei W."/>
            <person name="Gao Y.C."/>
            <person name="Liu J.Z."/>
            <person name="Shao H.Z."/>
            <person name="Wang X."/>
            <person name="Wang C.C."/>
            <person name="Yang T.C."/>
            <person name="Huo Q.B."/>
            <person name="Li W."/>
            <person name="Chen H.Y."/>
            <person name="Chen S.E."/>
            <person name="Zhou L.G."/>
            <person name="Ni X.B."/>
            <person name="Tian J.H."/>
            <person name="Sheng Y."/>
            <person name="Liu T."/>
            <person name="Pan Y.S."/>
            <person name="Xia L.Y."/>
            <person name="Li J."/>
            <person name="Zhao F."/>
            <person name="Cao W.C."/>
        </authorList>
    </citation>
    <scope>NUCLEOTIDE SEQUENCE</scope>
    <source>
        <strain evidence="1">Rmic-2018</strain>
    </source>
</reference>
<evidence type="ECO:0000313" key="2">
    <source>
        <dbReference type="Proteomes" id="UP000821866"/>
    </source>
</evidence>
<name>A0A9J6EL09_RHIMP</name>
<dbReference type="AlphaFoldDB" id="A0A9J6EL09"/>
<dbReference type="EMBL" id="JABSTU010000003">
    <property type="protein sequence ID" value="KAH8034805.1"/>
    <property type="molecule type" value="Genomic_DNA"/>
</dbReference>
<organism evidence="1 2">
    <name type="scientific">Rhipicephalus microplus</name>
    <name type="common">Cattle tick</name>
    <name type="synonym">Boophilus microplus</name>
    <dbReference type="NCBI Taxonomy" id="6941"/>
    <lineage>
        <taxon>Eukaryota</taxon>
        <taxon>Metazoa</taxon>
        <taxon>Ecdysozoa</taxon>
        <taxon>Arthropoda</taxon>
        <taxon>Chelicerata</taxon>
        <taxon>Arachnida</taxon>
        <taxon>Acari</taxon>
        <taxon>Parasitiformes</taxon>
        <taxon>Ixodida</taxon>
        <taxon>Ixodoidea</taxon>
        <taxon>Ixodidae</taxon>
        <taxon>Rhipicephalinae</taxon>
        <taxon>Rhipicephalus</taxon>
        <taxon>Boophilus</taxon>
    </lineage>
</organism>
<comment type="caution">
    <text evidence="1">The sequence shown here is derived from an EMBL/GenBank/DDBJ whole genome shotgun (WGS) entry which is preliminary data.</text>
</comment>
<gene>
    <name evidence="1" type="ORF">HPB51_002974</name>
</gene>
<accession>A0A9J6EL09</accession>
<proteinExistence type="predicted"/>
<sequence length="147" mass="16337">MLLTLSLSLPATHSVVSKRGHRKPLWWRQPLPKQKATDFVVVLKPWTQLSIADAFPENGAGRALIVYLAATATRLITVVMVREQNFILVYTTNSHIADKIIGKFAVPSPAGLVPLFGYLRANTQDSCYGVVTLRRSDSEDALRESLY</sequence>